<organism evidence="2 3">
    <name type="scientific">Actinomadura napierensis</name>
    <dbReference type="NCBI Taxonomy" id="267854"/>
    <lineage>
        <taxon>Bacteria</taxon>
        <taxon>Bacillati</taxon>
        <taxon>Actinomycetota</taxon>
        <taxon>Actinomycetes</taxon>
        <taxon>Streptosporangiales</taxon>
        <taxon>Thermomonosporaceae</taxon>
        <taxon>Actinomadura</taxon>
    </lineage>
</organism>
<protein>
    <recommendedName>
        <fullName evidence="4">FXSXX-COOH protein</fullName>
    </recommendedName>
</protein>
<comment type="caution">
    <text evidence="2">The sequence shown here is derived from an EMBL/GenBank/DDBJ whole genome shotgun (WGS) entry which is preliminary data.</text>
</comment>
<accession>A0ABN2Z9M3</accession>
<dbReference type="EMBL" id="BAAAMR010000027">
    <property type="protein sequence ID" value="GAA2138903.1"/>
    <property type="molecule type" value="Genomic_DNA"/>
</dbReference>
<evidence type="ECO:0000313" key="3">
    <source>
        <dbReference type="Proteomes" id="UP001501020"/>
    </source>
</evidence>
<gene>
    <name evidence="2" type="ORF">GCM10009727_34990</name>
</gene>
<evidence type="ECO:0000313" key="2">
    <source>
        <dbReference type="EMBL" id="GAA2138903.1"/>
    </source>
</evidence>
<evidence type="ECO:0008006" key="4">
    <source>
        <dbReference type="Google" id="ProtNLM"/>
    </source>
</evidence>
<reference evidence="2 3" key="1">
    <citation type="journal article" date="2019" name="Int. J. Syst. Evol. Microbiol.">
        <title>The Global Catalogue of Microorganisms (GCM) 10K type strain sequencing project: providing services to taxonomists for standard genome sequencing and annotation.</title>
        <authorList>
            <consortium name="The Broad Institute Genomics Platform"/>
            <consortium name="The Broad Institute Genome Sequencing Center for Infectious Disease"/>
            <person name="Wu L."/>
            <person name="Ma J."/>
        </authorList>
    </citation>
    <scope>NUCLEOTIDE SEQUENCE [LARGE SCALE GENOMIC DNA]</scope>
    <source>
        <strain evidence="2 3">JCM 13850</strain>
    </source>
</reference>
<sequence length="69" mass="7687">MSTLEETQMQESSFRLPSDLLTDASASRALPGLQRARLEMARSNPGGRGFDNKMALGDERPALRRHNGW</sequence>
<dbReference type="Proteomes" id="UP001501020">
    <property type="component" value="Unassembled WGS sequence"/>
</dbReference>
<keyword evidence="3" id="KW-1185">Reference proteome</keyword>
<name>A0ABN2Z9M3_9ACTN</name>
<evidence type="ECO:0000256" key="1">
    <source>
        <dbReference type="SAM" id="MobiDB-lite"/>
    </source>
</evidence>
<feature type="region of interest" description="Disordered" evidence="1">
    <location>
        <begin position="41"/>
        <end position="69"/>
    </location>
</feature>
<proteinExistence type="predicted"/>